<dbReference type="InterPro" id="IPR036412">
    <property type="entry name" value="HAD-like_sf"/>
</dbReference>
<dbReference type="InterPro" id="IPR006439">
    <property type="entry name" value="HAD-SF_hydro_IA"/>
</dbReference>
<gene>
    <name evidence="1" type="ORF">UFOPK2657_00743</name>
</gene>
<accession>A0A6J6R2R3</accession>
<dbReference type="SUPFAM" id="SSF56784">
    <property type="entry name" value="HAD-like"/>
    <property type="match status" value="1"/>
</dbReference>
<reference evidence="1" key="1">
    <citation type="submission" date="2020-05" db="EMBL/GenBank/DDBJ databases">
        <authorList>
            <person name="Chiriac C."/>
            <person name="Salcher M."/>
            <person name="Ghai R."/>
            <person name="Kavagutti S V."/>
        </authorList>
    </citation>
    <scope>NUCLEOTIDE SEQUENCE</scope>
</reference>
<dbReference type="Gene3D" id="3.40.50.1000">
    <property type="entry name" value="HAD superfamily/HAD-like"/>
    <property type="match status" value="1"/>
</dbReference>
<dbReference type="InterPro" id="IPR023214">
    <property type="entry name" value="HAD_sf"/>
</dbReference>
<proteinExistence type="predicted"/>
<dbReference type="Pfam" id="PF00702">
    <property type="entry name" value="Hydrolase"/>
    <property type="match status" value="1"/>
</dbReference>
<dbReference type="PANTHER" id="PTHR46191:SF2">
    <property type="entry name" value="HALOACID DEHALOGENASE-LIKE HYDROLASE DOMAIN-CONTAINING PROTEIN 3"/>
    <property type="match status" value="1"/>
</dbReference>
<protein>
    <submittedName>
        <fullName evidence="1">Unannotated protein</fullName>
    </submittedName>
</protein>
<sequence length="237" mass="25103">MTKRFDALLFDAGGIFLLPDPISLGAIVREHGGNGSIAAMTRAHYAGMAALDNVARSSNKDTIDGFSWDPYRSAHLASAGLTGTNLAEAEAKAKNLFSPFLWRYPILESAAALWRMHLQGLPIGIVSNASGQVEATLANQCICQVGIGAGVPVLIVTDSHVIGTAKPHAGIFRDALALMNGNGISTDRIAYIGDSYVNDVQGARNAGIHPILLDPFNDHEGDDCERIGSLHDLLAFI</sequence>
<dbReference type="NCBIfam" id="TIGR01549">
    <property type="entry name" value="HAD-SF-IA-v1"/>
    <property type="match status" value="1"/>
</dbReference>
<name>A0A6J6R2R3_9ZZZZ</name>
<dbReference type="PANTHER" id="PTHR46191">
    <property type="match status" value="1"/>
</dbReference>
<evidence type="ECO:0000313" key="1">
    <source>
        <dbReference type="EMBL" id="CAB4715798.1"/>
    </source>
</evidence>
<organism evidence="1">
    <name type="scientific">freshwater metagenome</name>
    <dbReference type="NCBI Taxonomy" id="449393"/>
    <lineage>
        <taxon>unclassified sequences</taxon>
        <taxon>metagenomes</taxon>
        <taxon>ecological metagenomes</taxon>
    </lineage>
</organism>
<dbReference type="EMBL" id="CAEZYG010000128">
    <property type="protein sequence ID" value="CAB4715798.1"/>
    <property type="molecule type" value="Genomic_DNA"/>
</dbReference>
<dbReference type="AlphaFoldDB" id="A0A6J6R2R3"/>
<dbReference type="InterPro" id="IPR051828">
    <property type="entry name" value="HAD-like_hydrolase_domain"/>
</dbReference>